<dbReference type="Proteomes" id="UP000606115">
    <property type="component" value="Unassembled WGS sequence"/>
</dbReference>
<accession>A0ABQ2D4Q6</accession>
<name>A0ABQ2D4Q6_9MICC</name>
<evidence type="ECO:0000313" key="1">
    <source>
        <dbReference type="EMBL" id="GGJ46034.1"/>
    </source>
</evidence>
<gene>
    <name evidence="1" type="ORF">GCM10007173_00650</name>
</gene>
<keyword evidence="2" id="KW-1185">Reference proteome</keyword>
<protein>
    <submittedName>
        <fullName evidence="1">Uncharacterized protein</fullName>
    </submittedName>
</protein>
<proteinExistence type="predicted"/>
<reference evidence="2" key="1">
    <citation type="journal article" date="2019" name="Int. J. Syst. Evol. Microbiol.">
        <title>The Global Catalogue of Microorganisms (GCM) 10K type strain sequencing project: providing services to taxonomists for standard genome sequencing and annotation.</title>
        <authorList>
            <consortium name="The Broad Institute Genomics Platform"/>
            <consortium name="The Broad Institute Genome Sequencing Center for Infectious Disease"/>
            <person name="Wu L."/>
            <person name="Ma J."/>
        </authorList>
    </citation>
    <scope>NUCLEOTIDE SEQUENCE [LARGE SCALE GENOMIC DNA]</scope>
    <source>
        <strain evidence="2">CGMCC 1.3685</strain>
    </source>
</reference>
<organism evidence="1 2">
    <name type="scientific">Glutamicibacter ardleyensis</name>
    <dbReference type="NCBI Taxonomy" id="225894"/>
    <lineage>
        <taxon>Bacteria</taxon>
        <taxon>Bacillati</taxon>
        <taxon>Actinomycetota</taxon>
        <taxon>Actinomycetes</taxon>
        <taxon>Micrococcales</taxon>
        <taxon>Micrococcaceae</taxon>
        <taxon>Glutamicibacter</taxon>
    </lineage>
</organism>
<evidence type="ECO:0000313" key="2">
    <source>
        <dbReference type="Proteomes" id="UP000606115"/>
    </source>
</evidence>
<comment type="caution">
    <text evidence="1">The sequence shown here is derived from an EMBL/GenBank/DDBJ whole genome shotgun (WGS) entry which is preliminary data.</text>
</comment>
<sequence length="120" mass="13777">MAITGSRSDWLPASVRLVWRNRAKTDISADAPKPNVMICKNHECAVMNDKIINTMLNPARILIFDTWALDINRAYVVFGRKTVKSADIRRQRKRRPGTRRNRAAQHNLNFIHLLARGTGR</sequence>
<dbReference type="EMBL" id="BMKX01000001">
    <property type="protein sequence ID" value="GGJ46034.1"/>
    <property type="molecule type" value="Genomic_DNA"/>
</dbReference>